<dbReference type="GO" id="GO:0000155">
    <property type="term" value="F:phosphorelay sensor kinase activity"/>
    <property type="evidence" value="ECO:0007669"/>
    <property type="project" value="InterPro"/>
</dbReference>
<keyword evidence="3" id="KW-0808">Transferase</keyword>
<reference evidence="3" key="2">
    <citation type="journal article" date="2024" name="Antonie Van Leeuwenhoek">
        <title>Roseihalotalea indica gen. nov., sp. nov., a halophilic Bacteroidetes from mesopelagic Southwest Indian Ocean with higher carbohydrate metabolic potential.</title>
        <authorList>
            <person name="Chen B."/>
            <person name="Zhang M."/>
            <person name="Lin D."/>
            <person name="Ye J."/>
            <person name="Tang K."/>
        </authorList>
    </citation>
    <scope>NUCLEOTIDE SEQUENCE</scope>
    <source>
        <strain evidence="3">TK19036</strain>
    </source>
</reference>
<organism evidence="3">
    <name type="scientific">Roseihalotalea indica</name>
    <dbReference type="NCBI Taxonomy" id="2867963"/>
    <lineage>
        <taxon>Bacteria</taxon>
        <taxon>Pseudomonadati</taxon>
        <taxon>Bacteroidota</taxon>
        <taxon>Cytophagia</taxon>
        <taxon>Cytophagales</taxon>
        <taxon>Catalimonadaceae</taxon>
        <taxon>Roseihalotalea</taxon>
    </lineage>
</organism>
<name>A0AA49GUS2_9BACT</name>
<proteinExistence type="predicted"/>
<keyword evidence="1" id="KW-0812">Transmembrane</keyword>
<dbReference type="InterPro" id="IPR050640">
    <property type="entry name" value="Bact_2-comp_sensor_kinase"/>
</dbReference>
<accession>A0AA49GUS2</accession>
<dbReference type="GO" id="GO:0016020">
    <property type="term" value="C:membrane"/>
    <property type="evidence" value="ECO:0007669"/>
    <property type="project" value="InterPro"/>
</dbReference>
<dbReference type="PANTHER" id="PTHR34220">
    <property type="entry name" value="SENSOR HISTIDINE KINASE YPDA"/>
    <property type="match status" value="1"/>
</dbReference>
<dbReference type="Pfam" id="PF06580">
    <property type="entry name" value="His_kinase"/>
    <property type="match status" value="1"/>
</dbReference>
<dbReference type="PANTHER" id="PTHR34220:SF7">
    <property type="entry name" value="SENSOR HISTIDINE KINASE YPDA"/>
    <property type="match status" value="1"/>
</dbReference>
<dbReference type="InterPro" id="IPR036890">
    <property type="entry name" value="HATPase_C_sf"/>
</dbReference>
<keyword evidence="3" id="KW-0418">Kinase</keyword>
<feature type="transmembrane region" description="Helical" evidence="1">
    <location>
        <begin position="111"/>
        <end position="133"/>
    </location>
</feature>
<dbReference type="Gene3D" id="3.30.565.10">
    <property type="entry name" value="Histidine kinase-like ATPase, C-terminal domain"/>
    <property type="match status" value="1"/>
</dbReference>
<dbReference type="AlphaFoldDB" id="A0AA49GUS2"/>
<evidence type="ECO:0000256" key="1">
    <source>
        <dbReference type="SAM" id="Phobius"/>
    </source>
</evidence>
<feature type="domain" description="Signal transduction histidine kinase internal region" evidence="2">
    <location>
        <begin position="152"/>
        <end position="230"/>
    </location>
</feature>
<protein>
    <submittedName>
        <fullName evidence="3">Histidine kinase</fullName>
    </submittedName>
</protein>
<gene>
    <name evidence="3" type="ORF">K4G66_11100</name>
</gene>
<dbReference type="InterPro" id="IPR010559">
    <property type="entry name" value="Sig_transdc_His_kin_internal"/>
</dbReference>
<keyword evidence="1" id="KW-0472">Membrane</keyword>
<feature type="transmembrane region" description="Helical" evidence="1">
    <location>
        <begin position="74"/>
        <end position="91"/>
    </location>
</feature>
<feature type="transmembrane region" description="Helical" evidence="1">
    <location>
        <begin position="44"/>
        <end position="65"/>
    </location>
</feature>
<evidence type="ECO:0000259" key="2">
    <source>
        <dbReference type="Pfam" id="PF06580"/>
    </source>
</evidence>
<evidence type="ECO:0000313" key="3">
    <source>
        <dbReference type="EMBL" id="WKN39239.1"/>
    </source>
</evidence>
<dbReference type="EMBL" id="CP120682">
    <property type="protein sequence ID" value="WKN39239.1"/>
    <property type="molecule type" value="Genomic_DNA"/>
</dbReference>
<sequence>MVQQVKTAFISSREFFFQLVLHGLVFSFYVIDSNHPGAEFHFKFYQFVFFLNYTLANAVISYVLLPHFYYRKKYGYFFVFTLLTIGVVILIEESVLEKMYFPDSRGASFPGVLFSLGQVLPIIAILSGFKFAWDALTKQRQVEELKATIKESELQFLKSQINPHFLFNNLNNLYSYAMENSPKTPAIILELSSVLRYMLYECREEFVSLTKEIEQLKNFTQLNELQIEERGVINFTTHNIQADYLIAPLILIVFIENAFKHSQASQSDNISIDINIQLMEDGTLDFVCTNSFQPTMNAENLSKGIGLENVRKRLQLLYPQEHALNIRQSEEQYEVRLSMHLKKSVAYELYHH</sequence>
<keyword evidence="1" id="KW-1133">Transmembrane helix</keyword>
<feature type="transmembrane region" description="Helical" evidence="1">
    <location>
        <begin position="15"/>
        <end position="32"/>
    </location>
</feature>
<reference evidence="3" key="1">
    <citation type="journal article" date="2023" name="Comput. Struct. Biotechnol. J.">
        <title>Discovery of a novel marine Bacteroidetes with a rich repertoire of carbohydrate-active enzymes.</title>
        <authorList>
            <person name="Chen B."/>
            <person name="Liu G."/>
            <person name="Chen Q."/>
            <person name="Wang H."/>
            <person name="Liu L."/>
            <person name="Tang K."/>
        </authorList>
    </citation>
    <scope>NUCLEOTIDE SEQUENCE</scope>
    <source>
        <strain evidence="3">TK19036</strain>
    </source>
</reference>